<dbReference type="Proteomes" id="UP000184383">
    <property type="component" value="Unassembled WGS sequence"/>
</dbReference>
<evidence type="ECO:0000256" key="4">
    <source>
        <dbReference type="ARBA" id="ARBA00022737"/>
    </source>
</evidence>
<keyword evidence="6" id="KW-0833">Ubl conjugation pathway</keyword>
<dbReference type="Gene3D" id="1.20.120.1750">
    <property type="match status" value="1"/>
</dbReference>
<dbReference type="VEuPathDB" id="FungiDB:ASPWEDRAFT_26883"/>
<dbReference type="EMBL" id="KV878211">
    <property type="protein sequence ID" value="OJJ37508.1"/>
    <property type="molecule type" value="Genomic_DNA"/>
</dbReference>
<evidence type="ECO:0000256" key="1">
    <source>
        <dbReference type="ARBA" id="ARBA00004906"/>
    </source>
</evidence>
<feature type="region of interest" description="Disordered" evidence="8">
    <location>
        <begin position="1"/>
        <end position="20"/>
    </location>
</feature>
<dbReference type="Pfam" id="PF26200">
    <property type="entry name" value="Rcat_RNF216"/>
    <property type="match status" value="1"/>
</dbReference>
<keyword evidence="2" id="KW-0808">Transferase</keyword>
<dbReference type="PANTHER" id="PTHR22770:SF47">
    <property type="entry name" value="E3 UBIQUITIN-PROTEIN LIGASE RNF216"/>
    <property type="match status" value="1"/>
</dbReference>
<reference evidence="11" key="1">
    <citation type="journal article" date="2017" name="Genome Biol.">
        <title>Comparative genomics reveals high biological diversity and specific adaptations in the industrially and medically important fungal genus Aspergillus.</title>
        <authorList>
            <person name="de Vries R.P."/>
            <person name="Riley R."/>
            <person name="Wiebenga A."/>
            <person name="Aguilar-Osorio G."/>
            <person name="Amillis S."/>
            <person name="Uchima C.A."/>
            <person name="Anderluh G."/>
            <person name="Asadollahi M."/>
            <person name="Askin M."/>
            <person name="Barry K."/>
            <person name="Battaglia E."/>
            <person name="Bayram O."/>
            <person name="Benocci T."/>
            <person name="Braus-Stromeyer S.A."/>
            <person name="Caldana C."/>
            <person name="Canovas D."/>
            <person name="Cerqueira G.C."/>
            <person name="Chen F."/>
            <person name="Chen W."/>
            <person name="Choi C."/>
            <person name="Clum A."/>
            <person name="Dos Santos R.A."/>
            <person name="Damasio A.R."/>
            <person name="Diallinas G."/>
            <person name="Emri T."/>
            <person name="Fekete E."/>
            <person name="Flipphi M."/>
            <person name="Freyberg S."/>
            <person name="Gallo A."/>
            <person name="Gournas C."/>
            <person name="Habgood R."/>
            <person name="Hainaut M."/>
            <person name="Harispe M.L."/>
            <person name="Henrissat B."/>
            <person name="Hilden K.S."/>
            <person name="Hope R."/>
            <person name="Hossain A."/>
            <person name="Karabika E."/>
            <person name="Karaffa L."/>
            <person name="Karanyi Z."/>
            <person name="Krasevec N."/>
            <person name="Kuo A."/>
            <person name="Kusch H."/>
            <person name="LaButti K."/>
            <person name="Lagendijk E.L."/>
            <person name="Lapidus A."/>
            <person name="Levasseur A."/>
            <person name="Lindquist E."/>
            <person name="Lipzen A."/>
            <person name="Logrieco A.F."/>
            <person name="MacCabe A."/>
            <person name="Maekelae M.R."/>
            <person name="Malavazi I."/>
            <person name="Melin P."/>
            <person name="Meyer V."/>
            <person name="Mielnichuk N."/>
            <person name="Miskei M."/>
            <person name="Molnar A.P."/>
            <person name="Mule G."/>
            <person name="Ngan C.Y."/>
            <person name="Orejas M."/>
            <person name="Orosz E."/>
            <person name="Ouedraogo J.P."/>
            <person name="Overkamp K.M."/>
            <person name="Park H.-S."/>
            <person name="Perrone G."/>
            <person name="Piumi F."/>
            <person name="Punt P.J."/>
            <person name="Ram A.F."/>
            <person name="Ramon A."/>
            <person name="Rauscher S."/>
            <person name="Record E."/>
            <person name="Riano-Pachon D.M."/>
            <person name="Robert V."/>
            <person name="Roehrig J."/>
            <person name="Ruller R."/>
            <person name="Salamov A."/>
            <person name="Salih N.S."/>
            <person name="Samson R.A."/>
            <person name="Sandor E."/>
            <person name="Sanguinetti M."/>
            <person name="Schuetze T."/>
            <person name="Sepcic K."/>
            <person name="Shelest E."/>
            <person name="Sherlock G."/>
            <person name="Sophianopoulou V."/>
            <person name="Squina F.M."/>
            <person name="Sun H."/>
            <person name="Susca A."/>
            <person name="Todd R.B."/>
            <person name="Tsang A."/>
            <person name="Unkles S.E."/>
            <person name="van de Wiele N."/>
            <person name="van Rossen-Uffink D."/>
            <person name="Oliveira J.V."/>
            <person name="Vesth T.C."/>
            <person name="Visser J."/>
            <person name="Yu J.-H."/>
            <person name="Zhou M."/>
            <person name="Andersen M.R."/>
            <person name="Archer D.B."/>
            <person name="Baker S.E."/>
            <person name="Benoit I."/>
            <person name="Brakhage A.A."/>
            <person name="Braus G.H."/>
            <person name="Fischer R."/>
            <person name="Frisvad J.C."/>
            <person name="Goldman G.H."/>
            <person name="Houbraken J."/>
            <person name="Oakley B."/>
            <person name="Pocsi I."/>
            <person name="Scazzocchio C."/>
            <person name="Seiboth B."/>
            <person name="vanKuyk P.A."/>
            <person name="Wortman J."/>
            <person name="Dyer P.S."/>
            <person name="Grigoriev I.V."/>
        </authorList>
    </citation>
    <scope>NUCLEOTIDE SEQUENCE [LARGE SCALE GENOMIC DNA]</scope>
    <source>
        <strain evidence="11">DTO 134E9</strain>
    </source>
</reference>
<feature type="compositionally biased region" description="Basic residues" evidence="8">
    <location>
        <begin position="585"/>
        <end position="594"/>
    </location>
</feature>
<feature type="compositionally biased region" description="Basic and acidic residues" evidence="8">
    <location>
        <begin position="537"/>
        <end position="562"/>
    </location>
</feature>
<proteinExistence type="predicted"/>
<evidence type="ECO:0000256" key="5">
    <source>
        <dbReference type="ARBA" id="ARBA00022771"/>
    </source>
</evidence>
<dbReference type="InterPro" id="IPR047546">
    <property type="entry name" value="Rcat_RBR_RNF216"/>
</dbReference>
<comment type="pathway">
    <text evidence="1">Protein modification; protein ubiquitination.</text>
</comment>
<dbReference type="InterPro" id="IPR051628">
    <property type="entry name" value="LUBAC_E3_Ligases"/>
</dbReference>
<evidence type="ECO:0000313" key="11">
    <source>
        <dbReference type="Proteomes" id="UP000184383"/>
    </source>
</evidence>
<keyword evidence="3" id="KW-0479">Metal-binding</keyword>
<sequence>MTQVSLGHRHTENEEDNNFMPGITDEMLLRQLGFEVQNDDELDYDFTGLVPSTVNLPKRARRVGNSPMTGLNVESLDRTRGHASTRSSSAAHMAQSPVSVIDITSDTEDEDDPLPKVLELFPDISQQYVKDLFARHKPDQDTSYEKIIEEILANPSYPKQKELKRKRTVTEDDKDWESGPGHHGDTLYLNTAARILAQEFPHVPTQYIRQVMDDKQRLYTAYLYFSKHESTIIGSKPYERLKRARKAQSTPTPFPELLGTGSLTQELDAAKKKAALAVKKNEEEEAERLNEEEHTKAGTLVECQCCYSDVPSNRTVPCEGMGVHFFCFACIRRSADTQIGLMKYQLQCMDTSGCQASFTRLQLQEVLGASIMKKLETLQQQDEIARAGLDGLESCPFCDFKAICPPVEEDREFRCSNPECEMITCRICNEESHIPKTCEEAKKERGVSERHHVEEAMSEALIRSCPKCKVKIVKEMGCNKMTCPQCRCMMCYICKKDISREQYGHFGRGCNVNDDPRQNRYQQEVEQAEKKAIEKVRAENPHLTQEELRVYGSRKDSAKENPSRPARQLQTPQIPGGGNLYRVHGPQHARRRHGPMPPLPAYPEAGPFPQWQPHNQGAFLPYMPPHPQFDLFAGMPNWHQVHPLRHDFQYLNPHAAAAARPQFAPNSALSELSNQIAARRDEYRRRDNATVTNNDNTTTNNNNNPAGIPRGPVGLLANRARPTAANFSAATQPGVPPNGRPFTNQADMTVRTRRTAAAEPFPAEQAMAPFAFPHRTLDIPRLNFADHFFGQRDI</sequence>
<evidence type="ECO:0000259" key="9">
    <source>
        <dbReference type="PROSITE" id="PS51873"/>
    </source>
</evidence>
<name>A0A1L9RRN0_ASPWE</name>
<evidence type="ECO:0000256" key="2">
    <source>
        <dbReference type="ARBA" id="ARBA00022679"/>
    </source>
</evidence>
<dbReference type="InterPro" id="IPR047545">
    <property type="entry name" value="BRcat_RBR_RNF216"/>
</dbReference>
<keyword evidence="5" id="KW-0863">Zinc-finger</keyword>
<evidence type="ECO:0000256" key="7">
    <source>
        <dbReference type="ARBA" id="ARBA00022833"/>
    </source>
</evidence>
<evidence type="ECO:0000256" key="3">
    <source>
        <dbReference type="ARBA" id="ARBA00022723"/>
    </source>
</evidence>
<feature type="region of interest" description="Disordered" evidence="8">
    <location>
        <begin position="159"/>
        <end position="183"/>
    </location>
</feature>
<feature type="region of interest" description="Disordered" evidence="8">
    <location>
        <begin position="537"/>
        <end position="613"/>
    </location>
</feature>
<dbReference type="CDD" id="cd20353">
    <property type="entry name" value="Rcat_RBR_RNF216"/>
    <property type="match status" value="1"/>
</dbReference>
<dbReference type="CDD" id="cd16630">
    <property type="entry name" value="RING-HC_RBR_RNF216"/>
    <property type="match status" value="1"/>
</dbReference>
<gene>
    <name evidence="10" type="ORF">ASPWEDRAFT_26883</name>
</gene>
<feature type="region of interest" description="Disordered" evidence="8">
    <location>
        <begin position="687"/>
        <end position="710"/>
    </location>
</feature>
<evidence type="ECO:0000256" key="8">
    <source>
        <dbReference type="SAM" id="MobiDB-lite"/>
    </source>
</evidence>
<keyword evidence="7" id="KW-0862">Zinc</keyword>
<keyword evidence="4" id="KW-0677">Repeat</keyword>
<feature type="compositionally biased region" description="Low complexity" evidence="8">
    <location>
        <begin position="689"/>
        <end position="704"/>
    </location>
</feature>
<dbReference type="OrthoDB" id="10009520at2759"/>
<dbReference type="STRING" id="1073089.A0A1L9RRN0"/>
<accession>A0A1L9RRN0</accession>
<evidence type="ECO:0000256" key="6">
    <source>
        <dbReference type="ARBA" id="ARBA00022786"/>
    </source>
</evidence>
<protein>
    <recommendedName>
        <fullName evidence="9">RING-type domain-containing protein</fullName>
    </recommendedName>
</protein>
<dbReference type="GO" id="GO:0016740">
    <property type="term" value="F:transferase activity"/>
    <property type="evidence" value="ECO:0007669"/>
    <property type="project" value="UniProtKB-KW"/>
</dbReference>
<organism evidence="10 11">
    <name type="scientific">Aspergillus wentii DTO 134E9</name>
    <dbReference type="NCBI Taxonomy" id="1073089"/>
    <lineage>
        <taxon>Eukaryota</taxon>
        <taxon>Fungi</taxon>
        <taxon>Dikarya</taxon>
        <taxon>Ascomycota</taxon>
        <taxon>Pezizomycotina</taxon>
        <taxon>Eurotiomycetes</taxon>
        <taxon>Eurotiomycetidae</taxon>
        <taxon>Eurotiales</taxon>
        <taxon>Aspergillaceae</taxon>
        <taxon>Aspergillus</taxon>
        <taxon>Aspergillus subgen. Cremei</taxon>
    </lineage>
</organism>
<dbReference type="InterPro" id="IPR047544">
    <property type="entry name" value="RING-HC_RBR_RNF216"/>
</dbReference>
<dbReference type="InterPro" id="IPR044066">
    <property type="entry name" value="TRIAD_supradom"/>
</dbReference>
<dbReference type="AlphaFoldDB" id="A0A1L9RRN0"/>
<dbReference type="SUPFAM" id="SSF57850">
    <property type="entry name" value="RING/U-box"/>
    <property type="match status" value="1"/>
</dbReference>
<keyword evidence="11" id="KW-1185">Reference proteome</keyword>
<evidence type="ECO:0000313" key="10">
    <source>
        <dbReference type="EMBL" id="OJJ37508.1"/>
    </source>
</evidence>
<feature type="compositionally biased region" description="Basic and acidic residues" evidence="8">
    <location>
        <begin position="168"/>
        <end position="183"/>
    </location>
</feature>
<dbReference type="CDD" id="cd20339">
    <property type="entry name" value="BRcat_RBR_RNF216"/>
    <property type="match status" value="1"/>
</dbReference>
<feature type="domain" description="RING-type" evidence="9">
    <location>
        <begin position="299"/>
        <end position="514"/>
    </location>
</feature>
<dbReference type="GeneID" id="63748762"/>
<dbReference type="RefSeq" id="XP_040691184.1">
    <property type="nucleotide sequence ID" value="XM_040832914.1"/>
</dbReference>
<dbReference type="PROSITE" id="PS51873">
    <property type="entry name" value="TRIAD"/>
    <property type="match status" value="1"/>
</dbReference>
<dbReference type="GO" id="GO:0008270">
    <property type="term" value="F:zinc ion binding"/>
    <property type="evidence" value="ECO:0007669"/>
    <property type="project" value="UniProtKB-KW"/>
</dbReference>
<dbReference type="PANTHER" id="PTHR22770">
    <property type="entry name" value="UBIQUITIN CONJUGATING ENZYME 7 INTERACTING PROTEIN-RELATED"/>
    <property type="match status" value="1"/>
</dbReference>